<evidence type="ECO:0000313" key="1">
    <source>
        <dbReference type="EMBL" id="HGZ79448.1"/>
    </source>
</evidence>
<name>A0A832I915_9THEM</name>
<protein>
    <submittedName>
        <fullName evidence="1">Uncharacterized protein</fullName>
    </submittedName>
</protein>
<proteinExistence type="predicted"/>
<gene>
    <name evidence="1" type="ORF">ENW55_05655</name>
</gene>
<dbReference type="AlphaFoldDB" id="A0A832I915"/>
<dbReference type="EMBL" id="DTKQ01000042">
    <property type="protein sequence ID" value="HGZ79448.1"/>
    <property type="molecule type" value="Genomic_DNA"/>
</dbReference>
<sequence length="207" mass="23302">MDTRIVLEDIDVKIEYPVTTAKEVTHDFLLSSYSETDLYVETDGFKSTIDWIYKKYPETAKRGKVHVLGKMINAQPELSARPELLALVLTSAVGQFLQKHPDCVIESFAIGRCHEISKRIHGFVLLFANSPTGRIGAVYIAFHVRNSKTLSRFTGVVPYDEGVAVFEDGEYMLIGKKGSYSVKDSEPWIIQFNELITVNDIQEPTPV</sequence>
<organism evidence="1">
    <name type="scientific">Pseudothermotoga hypogea</name>
    <dbReference type="NCBI Taxonomy" id="57487"/>
    <lineage>
        <taxon>Bacteria</taxon>
        <taxon>Thermotogati</taxon>
        <taxon>Thermotogota</taxon>
        <taxon>Thermotogae</taxon>
        <taxon>Thermotogales</taxon>
        <taxon>Thermotogaceae</taxon>
        <taxon>Pseudothermotoga</taxon>
    </lineage>
</organism>
<reference evidence="1" key="1">
    <citation type="journal article" date="2020" name="mSystems">
        <title>Genome- and Community-Level Interaction Insights into Carbon Utilization and Element Cycling Functions of Hydrothermarchaeota in Hydrothermal Sediment.</title>
        <authorList>
            <person name="Zhou Z."/>
            <person name="Liu Y."/>
            <person name="Xu W."/>
            <person name="Pan J."/>
            <person name="Luo Z.H."/>
            <person name="Li M."/>
        </authorList>
    </citation>
    <scope>NUCLEOTIDE SEQUENCE [LARGE SCALE GENOMIC DNA]</scope>
    <source>
        <strain evidence="1">SpSt-86</strain>
    </source>
</reference>
<comment type="caution">
    <text evidence="1">The sequence shown here is derived from an EMBL/GenBank/DDBJ whole genome shotgun (WGS) entry which is preliminary data.</text>
</comment>
<accession>A0A832I915</accession>